<reference evidence="1 2" key="1">
    <citation type="submission" date="2016-10" db="EMBL/GenBank/DDBJ databases">
        <authorList>
            <person name="de Groot N.N."/>
        </authorList>
    </citation>
    <scope>NUCLEOTIDE SEQUENCE [LARGE SCALE GENOMIC DNA]</scope>
    <source>
        <strain evidence="1 2">DSM 16619</strain>
    </source>
</reference>
<gene>
    <name evidence="1" type="ORF">SAMN05192589_12354</name>
</gene>
<accession>A0A1G7EKZ1</accession>
<proteinExistence type="predicted"/>
<keyword evidence="2" id="KW-1185">Reference proteome</keyword>
<dbReference type="EMBL" id="FMZC01000023">
    <property type="protein sequence ID" value="SDE64085.1"/>
    <property type="molecule type" value="Genomic_DNA"/>
</dbReference>
<evidence type="ECO:0000313" key="1">
    <source>
        <dbReference type="EMBL" id="SDE64085.1"/>
    </source>
</evidence>
<sequence length="391" mass="39361">MSTSIKVFESSQAGAPVLSGTAGALRAVLKACLVDGFGAGAVASLTVTAGVATAVYASGHPYRVGSVALFAGATGDGLNGERRILTVAADRVTFAAPDAAAGAAAGSITSRMAPAGWQELYAGQADNVIALKPAAVEATGCVLRVDDTGTTNARVRGYESMSDIGTGLGAIPLDAQVAEGLYWPKSGAASTAARPWIVVADERGLYLAVSPQGIDRYTLLYAGDIASVKSGDAYGWLVSGNQSDQVAQTTTPDGCCGYSHRSARGGVYLARAHTGVGQAIAAQRIGAHHTGTVADVYAGVAGYAWGAYPNSPNNGLLTGLVEVVGQGVRGTLPGLLHPIQDMGGAFATRGTVVGTQDYAGRTLMAVRVGSPVAGAEASGTVFLDLSGPWSR</sequence>
<dbReference type="OrthoDB" id="6696432at2"/>
<protein>
    <submittedName>
        <fullName evidence="1">Uncharacterized protein</fullName>
    </submittedName>
</protein>
<name>A0A1G7EKZ1_9BURK</name>
<organism evidence="1 2">
    <name type="scientific">Paracidovorax valerianellae</name>
    <dbReference type="NCBI Taxonomy" id="187868"/>
    <lineage>
        <taxon>Bacteria</taxon>
        <taxon>Pseudomonadati</taxon>
        <taxon>Pseudomonadota</taxon>
        <taxon>Betaproteobacteria</taxon>
        <taxon>Burkholderiales</taxon>
        <taxon>Comamonadaceae</taxon>
        <taxon>Paracidovorax</taxon>
    </lineage>
</organism>
<dbReference type="Proteomes" id="UP000198781">
    <property type="component" value="Unassembled WGS sequence"/>
</dbReference>
<dbReference type="RefSeq" id="WP_092745985.1">
    <property type="nucleotide sequence ID" value="NZ_FMZC01000023.1"/>
</dbReference>
<evidence type="ECO:0000313" key="2">
    <source>
        <dbReference type="Proteomes" id="UP000198781"/>
    </source>
</evidence>
<dbReference type="STRING" id="187868.SAMN05192589_12354"/>
<dbReference type="AlphaFoldDB" id="A0A1G7EKZ1"/>